<keyword evidence="3" id="KW-1185">Reference proteome</keyword>
<proteinExistence type="predicted"/>
<comment type="caution">
    <text evidence="2">The sequence shown here is derived from an EMBL/GenBank/DDBJ whole genome shotgun (WGS) entry which is preliminary data.</text>
</comment>
<dbReference type="InterPro" id="IPR010736">
    <property type="entry name" value="SHIPPO-rpt"/>
</dbReference>
<sequence>MSVADHLAPDTVPKPVRHSKNDGRGRHLKLYMHPPSIPTKFQTIHYDDSEEKGFNSTSQRFSQRLDDLPGPGYYACAAEKVDRLFHDASTSKRGYGVGFASHSRRFIKPPTDLETTLPISPAQYNPRTPTYSYSVANSLSSSFRSPIAMEVRETQKAVGAAASPFVRTRWAPKPTPGPGEYSPHERAMASKWSTAEEAGAEFVFKSRTRRSELGAGGSIPGKDAPPPGSYDVIRAETVTLKATAGAQAAFKASARKPYNQHQARVPGPGAYEIEHRAEQAKPQLV</sequence>
<evidence type="ECO:0000313" key="2">
    <source>
        <dbReference type="EMBL" id="KAL2918369.1"/>
    </source>
</evidence>
<accession>A0ABR4NFP6</accession>
<dbReference type="EMBL" id="JADGIZ020000007">
    <property type="protein sequence ID" value="KAL2918369.1"/>
    <property type="molecule type" value="Genomic_DNA"/>
</dbReference>
<dbReference type="Pfam" id="PF07004">
    <property type="entry name" value="SHIPPO-rpt"/>
    <property type="match status" value="2"/>
</dbReference>
<reference evidence="2 3" key="1">
    <citation type="submission" date="2023-09" db="EMBL/GenBank/DDBJ databases">
        <title>Pangenome analysis of Batrachochytrium dendrobatidis and related Chytrids.</title>
        <authorList>
            <person name="Yacoub M.N."/>
            <person name="Stajich J.E."/>
            <person name="James T.Y."/>
        </authorList>
    </citation>
    <scope>NUCLEOTIDE SEQUENCE [LARGE SCALE GENOMIC DNA]</scope>
    <source>
        <strain evidence="2 3">JEL0888</strain>
    </source>
</reference>
<dbReference type="Proteomes" id="UP001527925">
    <property type="component" value="Unassembled WGS sequence"/>
</dbReference>
<organism evidence="2 3">
    <name type="scientific">Polyrhizophydium stewartii</name>
    <dbReference type="NCBI Taxonomy" id="2732419"/>
    <lineage>
        <taxon>Eukaryota</taxon>
        <taxon>Fungi</taxon>
        <taxon>Fungi incertae sedis</taxon>
        <taxon>Chytridiomycota</taxon>
        <taxon>Chytridiomycota incertae sedis</taxon>
        <taxon>Chytridiomycetes</taxon>
        <taxon>Rhizophydiales</taxon>
        <taxon>Rhizophydiales incertae sedis</taxon>
        <taxon>Polyrhizophydium</taxon>
    </lineage>
</organism>
<name>A0ABR4NFP6_9FUNG</name>
<evidence type="ECO:0000256" key="1">
    <source>
        <dbReference type="SAM" id="MobiDB-lite"/>
    </source>
</evidence>
<gene>
    <name evidence="2" type="primary">STPG1_1</name>
    <name evidence="2" type="ORF">HK105_202296</name>
</gene>
<feature type="region of interest" description="Disordered" evidence="1">
    <location>
        <begin position="1"/>
        <end position="32"/>
    </location>
</feature>
<protein>
    <submittedName>
        <fullName evidence="2">O(6)-methylguanine-induced apoptosis 2</fullName>
    </submittedName>
</protein>
<evidence type="ECO:0000313" key="3">
    <source>
        <dbReference type="Proteomes" id="UP001527925"/>
    </source>
</evidence>
<feature type="region of interest" description="Disordered" evidence="1">
    <location>
        <begin position="249"/>
        <end position="285"/>
    </location>
</feature>